<keyword evidence="2" id="KW-1185">Reference proteome</keyword>
<name>A4CAM6_9GAMM</name>
<dbReference type="EMBL" id="AAOH01000004">
    <property type="protein sequence ID" value="EAR28434.1"/>
    <property type="molecule type" value="Genomic_DNA"/>
</dbReference>
<organism evidence="1 2">
    <name type="scientific">Pseudoalteromonas tunicata D2</name>
    <dbReference type="NCBI Taxonomy" id="87626"/>
    <lineage>
        <taxon>Bacteria</taxon>
        <taxon>Pseudomonadati</taxon>
        <taxon>Pseudomonadota</taxon>
        <taxon>Gammaproteobacteria</taxon>
        <taxon>Alteromonadales</taxon>
        <taxon>Pseudoalteromonadaceae</taxon>
        <taxon>Pseudoalteromonas</taxon>
    </lineage>
</organism>
<dbReference type="HOGENOM" id="CLU_3375483_0_0_6"/>
<gene>
    <name evidence="1" type="ORF">PTD2_21502</name>
</gene>
<evidence type="ECO:0000313" key="1">
    <source>
        <dbReference type="EMBL" id="EAR28434.1"/>
    </source>
</evidence>
<dbReference type="Proteomes" id="UP000006201">
    <property type="component" value="Unassembled WGS sequence"/>
</dbReference>
<accession>A4CAM6</accession>
<dbReference type="AlphaFoldDB" id="A4CAM6"/>
<dbReference type="STRING" id="87626.PTD2_21502"/>
<proteinExistence type="predicted"/>
<reference evidence="1 2" key="1">
    <citation type="submission" date="2006-02" db="EMBL/GenBank/DDBJ databases">
        <authorList>
            <person name="Moran M.A."/>
            <person name="Kjelleberg S."/>
            <person name="Egan S."/>
            <person name="Saunders N."/>
            <person name="Thomas T."/>
            <person name="Ferriera S."/>
            <person name="Johnson J."/>
            <person name="Kravitz S."/>
            <person name="Halpern A."/>
            <person name="Remington K."/>
            <person name="Beeson K."/>
            <person name="Tran B."/>
            <person name="Rogers Y.-H."/>
            <person name="Friedman R."/>
            <person name="Venter J.C."/>
        </authorList>
    </citation>
    <scope>NUCLEOTIDE SEQUENCE [LARGE SCALE GENOMIC DNA]</scope>
    <source>
        <strain evidence="1 2">D2</strain>
    </source>
</reference>
<comment type="caution">
    <text evidence="1">The sequence shown here is derived from an EMBL/GenBank/DDBJ whole genome shotgun (WGS) entry which is preliminary data.</text>
</comment>
<sequence>MVAIDINLTESVFIKLKTKKQLNLSCFFIGLTKR</sequence>
<protein>
    <submittedName>
        <fullName evidence="1">Nucleoid-associated protein NdpA</fullName>
    </submittedName>
</protein>
<evidence type="ECO:0000313" key="2">
    <source>
        <dbReference type="Proteomes" id="UP000006201"/>
    </source>
</evidence>